<dbReference type="EMBL" id="JAWZYT010003567">
    <property type="protein sequence ID" value="KAK4297809.1"/>
    <property type="molecule type" value="Genomic_DNA"/>
</dbReference>
<name>A0AAE1NYL9_9EUCA</name>
<comment type="caution">
    <text evidence="2">The sequence shown here is derived from an EMBL/GenBank/DDBJ whole genome shotgun (WGS) entry which is preliminary data.</text>
</comment>
<feature type="region of interest" description="Disordered" evidence="1">
    <location>
        <begin position="59"/>
        <end position="78"/>
    </location>
</feature>
<organism evidence="2 3">
    <name type="scientific">Petrolisthes manimaculis</name>
    <dbReference type="NCBI Taxonomy" id="1843537"/>
    <lineage>
        <taxon>Eukaryota</taxon>
        <taxon>Metazoa</taxon>
        <taxon>Ecdysozoa</taxon>
        <taxon>Arthropoda</taxon>
        <taxon>Crustacea</taxon>
        <taxon>Multicrustacea</taxon>
        <taxon>Malacostraca</taxon>
        <taxon>Eumalacostraca</taxon>
        <taxon>Eucarida</taxon>
        <taxon>Decapoda</taxon>
        <taxon>Pleocyemata</taxon>
        <taxon>Anomura</taxon>
        <taxon>Galatheoidea</taxon>
        <taxon>Porcellanidae</taxon>
        <taxon>Petrolisthes</taxon>
    </lineage>
</organism>
<gene>
    <name evidence="2" type="ORF">Pmani_029798</name>
</gene>
<proteinExistence type="predicted"/>
<keyword evidence="3" id="KW-1185">Reference proteome</keyword>
<evidence type="ECO:0000313" key="2">
    <source>
        <dbReference type="EMBL" id="KAK4297809.1"/>
    </source>
</evidence>
<evidence type="ECO:0000256" key="1">
    <source>
        <dbReference type="SAM" id="MobiDB-lite"/>
    </source>
</evidence>
<accession>A0AAE1NYL9</accession>
<protein>
    <submittedName>
        <fullName evidence="2">Uncharacterized protein</fullName>
    </submittedName>
</protein>
<sequence>MTRRQEESATEFADRVKAEIAMAGGMLDLPWDGFLKKKPFIKEKLMQQQWEFARHFQQQNVETQEDNEPDVETQEDNE</sequence>
<feature type="compositionally biased region" description="Acidic residues" evidence="1">
    <location>
        <begin position="63"/>
        <end position="78"/>
    </location>
</feature>
<reference evidence="2" key="1">
    <citation type="submission" date="2023-11" db="EMBL/GenBank/DDBJ databases">
        <title>Genome assemblies of two species of porcelain crab, Petrolisthes cinctipes and Petrolisthes manimaculis (Anomura: Porcellanidae).</title>
        <authorList>
            <person name="Angst P."/>
        </authorList>
    </citation>
    <scope>NUCLEOTIDE SEQUENCE</scope>
    <source>
        <strain evidence="2">PB745_02</strain>
        <tissue evidence="2">Gill</tissue>
    </source>
</reference>
<dbReference type="AlphaFoldDB" id="A0AAE1NYL9"/>
<evidence type="ECO:0000313" key="3">
    <source>
        <dbReference type="Proteomes" id="UP001292094"/>
    </source>
</evidence>
<dbReference type="Proteomes" id="UP001292094">
    <property type="component" value="Unassembled WGS sequence"/>
</dbReference>